<protein>
    <submittedName>
        <fullName evidence="3">Uncharacterized protein</fullName>
    </submittedName>
</protein>
<dbReference type="InterPro" id="IPR002017">
    <property type="entry name" value="Spectrin_repeat"/>
</dbReference>
<dbReference type="GO" id="GO:0005737">
    <property type="term" value="C:cytoplasm"/>
    <property type="evidence" value="ECO:0007669"/>
    <property type="project" value="TreeGrafter"/>
</dbReference>
<evidence type="ECO:0000256" key="2">
    <source>
        <dbReference type="SAM" id="MobiDB-lite"/>
    </source>
</evidence>
<dbReference type="PANTHER" id="PTHR22826:SF106">
    <property type="entry name" value="TRIO, ISOFORM A"/>
    <property type="match status" value="1"/>
</dbReference>
<dbReference type="CDD" id="cd00176">
    <property type="entry name" value="SPEC"/>
    <property type="match status" value="1"/>
</dbReference>
<dbReference type="AlphaFoldDB" id="A0A7R9EMQ5"/>
<name>A0A7R9EMQ5_9NEOP</name>
<dbReference type="Gene3D" id="1.20.58.60">
    <property type="match status" value="2"/>
</dbReference>
<accession>A0A7R9EMQ5</accession>
<dbReference type="EMBL" id="OD564320">
    <property type="protein sequence ID" value="CAD7437800.1"/>
    <property type="molecule type" value="Genomic_DNA"/>
</dbReference>
<dbReference type="InterPro" id="IPR018159">
    <property type="entry name" value="Spectrin/alpha-actinin"/>
</dbReference>
<reference evidence="3" key="1">
    <citation type="submission" date="2020-11" db="EMBL/GenBank/DDBJ databases">
        <authorList>
            <person name="Tran Van P."/>
        </authorList>
    </citation>
    <scope>NUCLEOTIDE SEQUENCE</scope>
</reference>
<proteinExistence type="predicted"/>
<organism evidence="3">
    <name type="scientific">Timema bartmani</name>
    <dbReference type="NCBI Taxonomy" id="61472"/>
    <lineage>
        <taxon>Eukaryota</taxon>
        <taxon>Metazoa</taxon>
        <taxon>Ecdysozoa</taxon>
        <taxon>Arthropoda</taxon>
        <taxon>Hexapoda</taxon>
        <taxon>Insecta</taxon>
        <taxon>Pterygota</taxon>
        <taxon>Neoptera</taxon>
        <taxon>Polyneoptera</taxon>
        <taxon>Phasmatodea</taxon>
        <taxon>Timematodea</taxon>
        <taxon>Timematoidea</taxon>
        <taxon>Timematidae</taxon>
        <taxon>Timema</taxon>
    </lineage>
</organism>
<dbReference type="FunFam" id="1.20.58.60:FF:000034">
    <property type="entry name" value="kalirin isoform X2"/>
    <property type="match status" value="1"/>
</dbReference>
<evidence type="ECO:0000256" key="1">
    <source>
        <dbReference type="ARBA" id="ARBA00022658"/>
    </source>
</evidence>
<keyword evidence="1" id="KW-0344">Guanine-nucleotide releasing factor</keyword>
<dbReference type="Pfam" id="PF00435">
    <property type="entry name" value="Spectrin"/>
    <property type="match status" value="1"/>
</dbReference>
<sequence>MFWGTQASMKSDAVNSGDGRQPNAGGREYYWHVVALDRDLSRTNMISVEALSKIIDTTQLTSDLEGTLHYDHSQWIDVRLALEDFVWQAADLLDRLDDLQEDLSRSDFADDVAGAKHSIDLHADMKKKIMKAPVEDIDLIGQKLLQRLSGDANSGYDSGYSGRDSEASSVVANPDLQASVPQILQNLEAIHTSQQHLLQLWHHKKLKLDQCFQLRLFEQDCEKMFDWICHNRDVFLMNYVEIGHSYKLAKELQEEHNHFTMSSMNVYVNINRILTVASRLIESSHYAAQHIRTVASRLDRTWKEFAAGLDERTAVLALSVLFHHKAEQYVESVNNWNQACENMSIPSEIIVLETAIHQHQNLYESMCQAYTEPMTWVSFLFKSSGGSSIGAHELMNPQKEIEEKLKCNKLYKHDGGPIPFIPASRVTSSLAESEFTMRRITDFVSPAGFPKVYNSYQALLNGLDLLVQACHSYAATANARDSILDNMSVDGQVVYESTGRHTSNPAADYSEGASHVLAVIHQILNHHRTLEQKWHAKKIKLHQRLALRLFQEDVLDWLANHGEVFLRKNVAIGRNLQKARVYQKSHEHFENVAQVSAALLSRANLPQGLVREFPCAAVRAVGHWLFSYVAAKVK</sequence>
<gene>
    <name evidence="3" type="ORF">TBIB3V08_LOCUS403</name>
</gene>
<evidence type="ECO:0000313" key="3">
    <source>
        <dbReference type="EMBL" id="CAD7437800.1"/>
    </source>
</evidence>
<dbReference type="GO" id="GO:0005085">
    <property type="term" value="F:guanyl-nucleotide exchange factor activity"/>
    <property type="evidence" value="ECO:0007669"/>
    <property type="project" value="UniProtKB-KW"/>
</dbReference>
<feature type="region of interest" description="Disordered" evidence="2">
    <location>
        <begin position="1"/>
        <end position="21"/>
    </location>
</feature>
<dbReference type="InterPro" id="IPR051336">
    <property type="entry name" value="RhoGEF_Guanine_NuclExch_SF"/>
</dbReference>
<dbReference type="SUPFAM" id="SSF46966">
    <property type="entry name" value="Spectrin repeat"/>
    <property type="match status" value="3"/>
</dbReference>
<dbReference type="GO" id="GO:0019898">
    <property type="term" value="C:extrinsic component of membrane"/>
    <property type="evidence" value="ECO:0007669"/>
    <property type="project" value="TreeGrafter"/>
</dbReference>
<dbReference type="PANTHER" id="PTHR22826">
    <property type="entry name" value="RHO GUANINE EXCHANGE FACTOR-RELATED"/>
    <property type="match status" value="1"/>
</dbReference>
<dbReference type="SMART" id="SM00150">
    <property type="entry name" value="SPEC"/>
    <property type="match status" value="2"/>
</dbReference>